<dbReference type="AlphaFoldDB" id="A0A3E3HWF1"/>
<keyword evidence="1" id="KW-0812">Transmembrane</keyword>
<sequence>MDWTTLTGELNLEALSEQIEQLFPNFSIDFSSLLGQILSGNAKEAFAGLAASLKNGMLAEMAGMKNLLLTLLIIGVLSALFTVVMQSFDNHQIADIAHFISYLLMLFVVLRTFTQAADIAGELLGRILLFVRLFVPTFMLALGLSAGAATAAGYYQLILLLIYGVEQVLKSIGLPAVNIYMMLVVMNGIWEEERLGMLVELLQKGVAGFLKFLLTCITGIGLLQSMVTPVLEHLKLNAAGKALSAIPGLGGLAEGTAQLLIGSAVLVKNGLGVAAFLLLLALCIGPFARLLLYAGILKLCAALLGMTADKRITGCVNKAGDGLLLLLKISYTACACFLIMFAIITCLAGKIG</sequence>
<keyword evidence="1" id="KW-1133">Transmembrane helix</keyword>
<reference evidence="2" key="1">
    <citation type="submission" date="2018-08" db="EMBL/GenBank/DDBJ databases">
        <title>A genome reference for cultivated species of the human gut microbiota.</title>
        <authorList>
            <person name="Zou Y."/>
            <person name="Xue W."/>
            <person name="Luo G."/>
        </authorList>
    </citation>
    <scope>NUCLEOTIDE SEQUENCE [LARGE SCALE GENOMIC DNA]</scope>
    <source>
        <strain evidence="2">TF05-5AC</strain>
    </source>
</reference>
<feature type="transmembrane region" description="Helical" evidence="1">
    <location>
        <begin position="168"/>
        <end position="189"/>
    </location>
</feature>
<proteinExistence type="predicted"/>
<dbReference type="InterPro" id="IPR014194">
    <property type="entry name" value="Spore_III_AE"/>
</dbReference>
<gene>
    <name evidence="2" type="ORF">DXC51_25630</name>
</gene>
<protein>
    <recommendedName>
        <fullName evidence="4">Stage III sporulation protein AE</fullName>
    </recommendedName>
</protein>
<dbReference type="EMBL" id="QVLV01000029">
    <property type="protein sequence ID" value="RGE56149.1"/>
    <property type="molecule type" value="Genomic_DNA"/>
</dbReference>
<organism evidence="2 3">
    <name type="scientific">Eisenbergiella massiliensis</name>
    <dbReference type="NCBI Taxonomy" id="1720294"/>
    <lineage>
        <taxon>Bacteria</taxon>
        <taxon>Bacillati</taxon>
        <taxon>Bacillota</taxon>
        <taxon>Clostridia</taxon>
        <taxon>Lachnospirales</taxon>
        <taxon>Lachnospiraceae</taxon>
        <taxon>Eisenbergiella</taxon>
    </lineage>
</organism>
<feature type="transmembrane region" description="Helical" evidence="1">
    <location>
        <begin position="67"/>
        <end position="84"/>
    </location>
</feature>
<keyword evidence="1" id="KW-0472">Membrane</keyword>
<dbReference type="Pfam" id="PF09546">
    <property type="entry name" value="Spore_III_AE"/>
    <property type="match status" value="1"/>
</dbReference>
<feature type="transmembrane region" description="Helical" evidence="1">
    <location>
        <begin position="259"/>
        <end position="283"/>
    </location>
</feature>
<keyword evidence="3" id="KW-1185">Reference proteome</keyword>
<dbReference type="RefSeq" id="WP_035323389.1">
    <property type="nucleotide sequence ID" value="NZ_JBKUNB010000016.1"/>
</dbReference>
<evidence type="ECO:0008006" key="4">
    <source>
        <dbReference type="Google" id="ProtNLM"/>
    </source>
</evidence>
<evidence type="ECO:0000256" key="1">
    <source>
        <dbReference type="SAM" id="Phobius"/>
    </source>
</evidence>
<evidence type="ECO:0000313" key="3">
    <source>
        <dbReference type="Proteomes" id="UP000260812"/>
    </source>
</evidence>
<feature type="transmembrane region" description="Helical" evidence="1">
    <location>
        <begin position="209"/>
        <end position="227"/>
    </location>
</feature>
<accession>A0A3E3HWF1</accession>
<feature type="transmembrane region" description="Helical" evidence="1">
    <location>
        <begin position="133"/>
        <end position="162"/>
    </location>
</feature>
<evidence type="ECO:0000313" key="2">
    <source>
        <dbReference type="EMBL" id="RGE56149.1"/>
    </source>
</evidence>
<feature type="transmembrane region" description="Helical" evidence="1">
    <location>
        <begin position="96"/>
        <end position="113"/>
    </location>
</feature>
<comment type="caution">
    <text evidence="2">The sequence shown here is derived from an EMBL/GenBank/DDBJ whole genome shotgun (WGS) entry which is preliminary data.</text>
</comment>
<name>A0A3E3HWF1_9FIRM</name>
<dbReference type="Proteomes" id="UP000260812">
    <property type="component" value="Unassembled WGS sequence"/>
</dbReference>
<dbReference type="GeneID" id="97990142"/>
<feature type="transmembrane region" description="Helical" evidence="1">
    <location>
        <begin position="328"/>
        <end position="349"/>
    </location>
</feature>